<evidence type="ECO:0000313" key="2">
    <source>
        <dbReference type="EMBL" id="KAG6402439.1"/>
    </source>
</evidence>
<dbReference type="EMBL" id="PNBA02000013">
    <property type="protein sequence ID" value="KAG6402439.1"/>
    <property type="molecule type" value="Genomic_DNA"/>
</dbReference>
<gene>
    <name evidence="2" type="ORF">SASPL_134632</name>
</gene>
<proteinExistence type="predicted"/>
<dbReference type="Proteomes" id="UP000298416">
    <property type="component" value="Unassembled WGS sequence"/>
</dbReference>
<protein>
    <submittedName>
        <fullName evidence="2">Uncharacterized protein</fullName>
    </submittedName>
</protein>
<comment type="caution">
    <text evidence="2">The sequence shown here is derived from an EMBL/GenBank/DDBJ whole genome shotgun (WGS) entry which is preliminary data.</text>
</comment>
<evidence type="ECO:0000256" key="1">
    <source>
        <dbReference type="SAM" id="MobiDB-lite"/>
    </source>
</evidence>
<keyword evidence="3" id="KW-1185">Reference proteome</keyword>
<name>A0A8X8WX74_SALSN</name>
<organism evidence="2">
    <name type="scientific">Salvia splendens</name>
    <name type="common">Scarlet sage</name>
    <dbReference type="NCBI Taxonomy" id="180675"/>
    <lineage>
        <taxon>Eukaryota</taxon>
        <taxon>Viridiplantae</taxon>
        <taxon>Streptophyta</taxon>
        <taxon>Embryophyta</taxon>
        <taxon>Tracheophyta</taxon>
        <taxon>Spermatophyta</taxon>
        <taxon>Magnoliopsida</taxon>
        <taxon>eudicotyledons</taxon>
        <taxon>Gunneridae</taxon>
        <taxon>Pentapetalae</taxon>
        <taxon>asterids</taxon>
        <taxon>lamiids</taxon>
        <taxon>Lamiales</taxon>
        <taxon>Lamiaceae</taxon>
        <taxon>Nepetoideae</taxon>
        <taxon>Mentheae</taxon>
        <taxon>Salviinae</taxon>
        <taxon>Salvia</taxon>
        <taxon>Salvia subgen. Calosphace</taxon>
        <taxon>core Calosphace</taxon>
    </lineage>
</organism>
<feature type="region of interest" description="Disordered" evidence="1">
    <location>
        <begin position="49"/>
        <end position="106"/>
    </location>
</feature>
<dbReference type="AlphaFoldDB" id="A0A8X8WX74"/>
<reference evidence="2" key="1">
    <citation type="submission" date="2018-01" db="EMBL/GenBank/DDBJ databases">
        <authorList>
            <person name="Mao J.F."/>
        </authorList>
    </citation>
    <scope>NUCLEOTIDE SEQUENCE</scope>
    <source>
        <strain evidence="2">Huo1</strain>
        <tissue evidence="2">Leaf</tissue>
    </source>
</reference>
<feature type="compositionally biased region" description="Acidic residues" evidence="1">
    <location>
        <begin position="49"/>
        <end position="63"/>
    </location>
</feature>
<feature type="compositionally biased region" description="Acidic residues" evidence="1">
    <location>
        <begin position="72"/>
        <end position="86"/>
    </location>
</feature>
<accession>A0A8X8WX74</accession>
<reference evidence="2" key="2">
    <citation type="submission" date="2020-08" db="EMBL/GenBank/DDBJ databases">
        <title>Plant Genome Project.</title>
        <authorList>
            <person name="Zhang R.-G."/>
        </authorList>
    </citation>
    <scope>NUCLEOTIDE SEQUENCE</scope>
    <source>
        <strain evidence="2">Huo1</strain>
        <tissue evidence="2">Leaf</tissue>
    </source>
</reference>
<sequence>MEVTVKGASLTCAAGPLSFLLLLLKAHLLYTAQAFAKLLMLTTTKDQTEAVDTEGGAGEDSDGEAAAAGGSAEDEGEYSEEGEQGNEADSNVEKVGLAVGNATGRQ</sequence>
<evidence type="ECO:0000313" key="3">
    <source>
        <dbReference type="Proteomes" id="UP000298416"/>
    </source>
</evidence>